<dbReference type="NCBIfam" id="TIGR00041">
    <property type="entry name" value="DTMP_kinase"/>
    <property type="match status" value="1"/>
</dbReference>
<dbReference type="SUPFAM" id="SSF52540">
    <property type="entry name" value="P-loop containing nucleoside triphosphate hydrolases"/>
    <property type="match status" value="1"/>
</dbReference>
<dbReference type="GO" id="GO:0004798">
    <property type="term" value="F:dTMP kinase activity"/>
    <property type="evidence" value="ECO:0007669"/>
    <property type="project" value="UniProtKB-UniRule"/>
</dbReference>
<keyword evidence="6 11" id="KW-0547">Nucleotide-binding</keyword>
<dbReference type="GO" id="GO:0006233">
    <property type="term" value="P:dTDP biosynthetic process"/>
    <property type="evidence" value="ECO:0007669"/>
    <property type="project" value="InterPro"/>
</dbReference>
<comment type="function">
    <text evidence="10 11">Phosphorylation of dTMP to form dTDP in both de novo and salvage pathways of dTTP synthesis.</text>
</comment>
<evidence type="ECO:0000256" key="1">
    <source>
        <dbReference type="ARBA" id="ARBA00009776"/>
    </source>
</evidence>
<dbReference type="PANTHER" id="PTHR10344:SF4">
    <property type="entry name" value="UMP-CMP KINASE 2, MITOCHONDRIAL"/>
    <property type="match status" value="1"/>
</dbReference>
<dbReference type="FunFam" id="3.40.50.300:FF:000225">
    <property type="entry name" value="Thymidylate kinase"/>
    <property type="match status" value="1"/>
</dbReference>
<evidence type="ECO:0000259" key="12">
    <source>
        <dbReference type="Pfam" id="PF02223"/>
    </source>
</evidence>
<proteinExistence type="inferred from homology"/>
<keyword evidence="5 11" id="KW-0545">Nucleotide biosynthesis</keyword>
<dbReference type="EMBL" id="FPBT01000013">
    <property type="protein sequence ID" value="SFU56478.1"/>
    <property type="molecule type" value="Genomic_DNA"/>
</dbReference>
<evidence type="ECO:0000256" key="7">
    <source>
        <dbReference type="ARBA" id="ARBA00022777"/>
    </source>
</evidence>
<evidence type="ECO:0000256" key="2">
    <source>
        <dbReference type="ARBA" id="ARBA00012980"/>
    </source>
</evidence>
<organism evidence="13 14">
    <name type="scientific">Eubacterium pyruvativorans</name>
    <dbReference type="NCBI Taxonomy" id="155865"/>
    <lineage>
        <taxon>Bacteria</taxon>
        <taxon>Bacillati</taxon>
        <taxon>Bacillota</taxon>
        <taxon>Clostridia</taxon>
        <taxon>Eubacteriales</taxon>
        <taxon>Eubacteriaceae</taxon>
        <taxon>Eubacterium</taxon>
    </lineage>
</organism>
<evidence type="ECO:0000313" key="14">
    <source>
        <dbReference type="Proteomes" id="UP000198817"/>
    </source>
</evidence>
<evidence type="ECO:0000256" key="6">
    <source>
        <dbReference type="ARBA" id="ARBA00022741"/>
    </source>
</evidence>
<feature type="domain" description="Thymidylate kinase-like" evidence="12">
    <location>
        <begin position="9"/>
        <end position="196"/>
    </location>
</feature>
<keyword evidence="8 11" id="KW-0067">ATP-binding</keyword>
<dbReference type="Gene3D" id="3.40.50.300">
    <property type="entry name" value="P-loop containing nucleotide triphosphate hydrolases"/>
    <property type="match status" value="1"/>
</dbReference>
<name>A0A1I7H714_9FIRM</name>
<dbReference type="PROSITE" id="PS01331">
    <property type="entry name" value="THYMIDYLATE_KINASE"/>
    <property type="match status" value="1"/>
</dbReference>
<keyword evidence="4 11" id="KW-0808">Transferase</keyword>
<evidence type="ECO:0000256" key="10">
    <source>
        <dbReference type="ARBA" id="ARBA00057735"/>
    </source>
</evidence>
<dbReference type="Proteomes" id="UP000198817">
    <property type="component" value="Unassembled WGS sequence"/>
</dbReference>
<dbReference type="GO" id="GO:0005524">
    <property type="term" value="F:ATP binding"/>
    <property type="evidence" value="ECO:0007669"/>
    <property type="project" value="UniProtKB-UniRule"/>
</dbReference>
<dbReference type="InterPro" id="IPR027417">
    <property type="entry name" value="P-loop_NTPase"/>
</dbReference>
<dbReference type="PANTHER" id="PTHR10344">
    <property type="entry name" value="THYMIDYLATE KINASE"/>
    <property type="match status" value="1"/>
</dbReference>
<comment type="similarity">
    <text evidence="1 11">Belongs to the thymidylate kinase family.</text>
</comment>
<dbReference type="RefSeq" id="WP_090471271.1">
    <property type="nucleotide sequence ID" value="NZ_FOWF01000014.1"/>
</dbReference>
<dbReference type="Pfam" id="PF02223">
    <property type="entry name" value="Thymidylate_kin"/>
    <property type="match status" value="1"/>
</dbReference>
<dbReference type="EC" id="2.7.4.9" evidence="2 11"/>
<reference evidence="13 14" key="1">
    <citation type="submission" date="2016-10" db="EMBL/GenBank/DDBJ databases">
        <authorList>
            <person name="de Groot N.N."/>
        </authorList>
    </citation>
    <scope>NUCLEOTIDE SEQUENCE [LARGE SCALE GENOMIC DNA]</scope>
    <source>
        <strain evidence="13 14">KHGC13</strain>
    </source>
</reference>
<comment type="catalytic activity">
    <reaction evidence="9 11">
        <text>dTMP + ATP = dTDP + ADP</text>
        <dbReference type="Rhea" id="RHEA:13517"/>
        <dbReference type="ChEBI" id="CHEBI:30616"/>
        <dbReference type="ChEBI" id="CHEBI:58369"/>
        <dbReference type="ChEBI" id="CHEBI:63528"/>
        <dbReference type="ChEBI" id="CHEBI:456216"/>
        <dbReference type="EC" id="2.7.4.9"/>
    </reaction>
</comment>
<dbReference type="InterPro" id="IPR018095">
    <property type="entry name" value="Thymidylate_kin_CS"/>
</dbReference>
<dbReference type="GO" id="GO:0006227">
    <property type="term" value="P:dUDP biosynthetic process"/>
    <property type="evidence" value="ECO:0007669"/>
    <property type="project" value="TreeGrafter"/>
</dbReference>
<evidence type="ECO:0000313" key="13">
    <source>
        <dbReference type="EMBL" id="SFU56478.1"/>
    </source>
</evidence>
<feature type="binding site" evidence="11">
    <location>
        <begin position="11"/>
        <end position="18"/>
    </location>
    <ligand>
        <name>ATP</name>
        <dbReference type="ChEBI" id="CHEBI:30616"/>
    </ligand>
</feature>
<evidence type="ECO:0000256" key="9">
    <source>
        <dbReference type="ARBA" id="ARBA00048743"/>
    </source>
</evidence>
<dbReference type="GO" id="GO:0006235">
    <property type="term" value="P:dTTP biosynthetic process"/>
    <property type="evidence" value="ECO:0007669"/>
    <property type="project" value="UniProtKB-UniRule"/>
</dbReference>
<sequence length="224" mass="25263">MEKGIFISFEGLDGSGKSTQMEYLRQYLDERGIPSVFVREPGGTSIGEKIRSIILDRQNAGMDPVTEAMLYAASRAQLVSEVIEPALAAGKVVVCDRYIDSSVAYQSFGRGLKYKVAEINEHAVRGVMPDVTFWLDVPPETGRARRTGREQDRLEAEQEAFFYRVQEGYQKLAEHFPERIRRLDGSLDREEIRERIVGFVKDMLDRRDAADCGEMADFPEGGEA</sequence>
<keyword evidence="14" id="KW-1185">Reference proteome</keyword>
<protein>
    <recommendedName>
        <fullName evidence="3 11">Thymidylate kinase</fullName>
        <ecNumber evidence="2 11">2.7.4.9</ecNumber>
    </recommendedName>
    <alternativeName>
        <fullName evidence="11">dTMP kinase</fullName>
    </alternativeName>
</protein>
<dbReference type="AlphaFoldDB" id="A0A1I7H714"/>
<gene>
    <name evidence="11" type="primary">tmk</name>
    <name evidence="13" type="ORF">SAMN05216508_1133</name>
</gene>
<dbReference type="InterPro" id="IPR039430">
    <property type="entry name" value="Thymidylate_kin-like_dom"/>
</dbReference>
<accession>A0A1I7H714</accession>
<keyword evidence="7 11" id="KW-0418">Kinase</keyword>
<dbReference type="HAMAP" id="MF_00165">
    <property type="entry name" value="Thymidylate_kinase"/>
    <property type="match status" value="1"/>
</dbReference>
<evidence type="ECO:0000256" key="3">
    <source>
        <dbReference type="ARBA" id="ARBA00017144"/>
    </source>
</evidence>
<evidence type="ECO:0000256" key="11">
    <source>
        <dbReference type="HAMAP-Rule" id="MF_00165"/>
    </source>
</evidence>
<evidence type="ECO:0000256" key="4">
    <source>
        <dbReference type="ARBA" id="ARBA00022679"/>
    </source>
</evidence>
<evidence type="ECO:0000256" key="8">
    <source>
        <dbReference type="ARBA" id="ARBA00022840"/>
    </source>
</evidence>
<evidence type="ECO:0000256" key="5">
    <source>
        <dbReference type="ARBA" id="ARBA00022727"/>
    </source>
</evidence>
<dbReference type="GO" id="GO:0005829">
    <property type="term" value="C:cytosol"/>
    <property type="evidence" value="ECO:0007669"/>
    <property type="project" value="TreeGrafter"/>
</dbReference>
<dbReference type="InterPro" id="IPR018094">
    <property type="entry name" value="Thymidylate_kinase"/>
</dbReference>
<dbReference type="CDD" id="cd01672">
    <property type="entry name" value="TMPK"/>
    <property type="match status" value="1"/>
</dbReference>
<dbReference type="OrthoDB" id="9774907at2"/>
<dbReference type="STRING" id="155865.SAMN05216515_1143"/>